<dbReference type="EMBL" id="HG994372">
    <property type="protein sequence ID" value="CAF2106662.1"/>
    <property type="molecule type" value="Genomic_DNA"/>
</dbReference>
<evidence type="ECO:0000259" key="1">
    <source>
        <dbReference type="Pfam" id="PF13966"/>
    </source>
</evidence>
<protein>
    <submittedName>
        <fullName evidence="2">(rape) hypothetical protein</fullName>
    </submittedName>
    <submittedName>
        <fullName evidence="3">BnaC08g05080D protein</fullName>
    </submittedName>
</protein>
<keyword evidence="4" id="KW-1185">Reference proteome</keyword>
<dbReference type="PaxDb" id="3708-A0A078HHS9"/>
<organism evidence="3 4">
    <name type="scientific">Brassica napus</name>
    <name type="common">Rape</name>
    <dbReference type="NCBI Taxonomy" id="3708"/>
    <lineage>
        <taxon>Eukaryota</taxon>
        <taxon>Viridiplantae</taxon>
        <taxon>Streptophyta</taxon>
        <taxon>Embryophyta</taxon>
        <taxon>Tracheophyta</taxon>
        <taxon>Spermatophyta</taxon>
        <taxon>Magnoliopsida</taxon>
        <taxon>eudicotyledons</taxon>
        <taxon>Gunneridae</taxon>
        <taxon>Pentapetalae</taxon>
        <taxon>rosids</taxon>
        <taxon>malvids</taxon>
        <taxon>Brassicales</taxon>
        <taxon>Brassicaceae</taxon>
        <taxon>Brassiceae</taxon>
        <taxon>Brassica</taxon>
    </lineage>
</organism>
<reference evidence="3 4" key="1">
    <citation type="journal article" date="2014" name="Science">
        <title>Plant genetics. Early allopolyploid evolution in the post-Neolithic Brassica napus oilseed genome.</title>
        <authorList>
            <person name="Chalhoub B."/>
            <person name="Denoeud F."/>
            <person name="Liu S."/>
            <person name="Parkin I.A."/>
            <person name="Tang H."/>
            <person name="Wang X."/>
            <person name="Chiquet J."/>
            <person name="Belcram H."/>
            <person name="Tong C."/>
            <person name="Samans B."/>
            <person name="Correa M."/>
            <person name="Da Silva C."/>
            <person name="Just J."/>
            <person name="Falentin C."/>
            <person name="Koh C.S."/>
            <person name="Le Clainche I."/>
            <person name="Bernard M."/>
            <person name="Bento P."/>
            <person name="Noel B."/>
            <person name="Labadie K."/>
            <person name="Alberti A."/>
            <person name="Charles M."/>
            <person name="Arnaud D."/>
            <person name="Guo H."/>
            <person name="Daviaud C."/>
            <person name="Alamery S."/>
            <person name="Jabbari K."/>
            <person name="Zhao M."/>
            <person name="Edger P.P."/>
            <person name="Chelaifa H."/>
            <person name="Tack D."/>
            <person name="Lassalle G."/>
            <person name="Mestiri I."/>
            <person name="Schnel N."/>
            <person name="Le Paslier M.C."/>
            <person name="Fan G."/>
            <person name="Renault V."/>
            <person name="Bayer P.E."/>
            <person name="Golicz A.A."/>
            <person name="Manoli S."/>
            <person name="Lee T.H."/>
            <person name="Thi V.H."/>
            <person name="Chalabi S."/>
            <person name="Hu Q."/>
            <person name="Fan C."/>
            <person name="Tollenaere R."/>
            <person name="Lu Y."/>
            <person name="Battail C."/>
            <person name="Shen J."/>
            <person name="Sidebottom C.H."/>
            <person name="Wang X."/>
            <person name="Canaguier A."/>
            <person name="Chauveau A."/>
            <person name="Berard A."/>
            <person name="Deniot G."/>
            <person name="Guan M."/>
            <person name="Liu Z."/>
            <person name="Sun F."/>
            <person name="Lim Y.P."/>
            <person name="Lyons E."/>
            <person name="Town C.D."/>
            <person name="Bancroft I."/>
            <person name="Wang X."/>
            <person name="Meng J."/>
            <person name="Ma J."/>
            <person name="Pires J.C."/>
            <person name="King G.J."/>
            <person name="Brunel D."/>
            <person name="Delourme R."/>
            <person name="Renard M."/>
            <person name="Aury J.M."/>
            <person name="Adams K.L."/>
            <person name="Batley J."/>
            <person name="Snowdon R.J."/>
            <person name="Tost J."/>
            <person name="Edwards D."/>
            <person name="Zhou Y."/>
            <person name="Hua W."/>
            <person name="Sharpe A.G."/>
            <person name="Paterson A.H."/>
            <person name="Guan C."/>
            <person name="Wincker P."/>
        </authorList>
    </citation>
    <scope>NUCLEOTIDE SEQUENCE [LARGE SCALE GENOMIC DNA]</scope>
    <source>
        <strain evidence="4">cv. Darmor-bzh</strain>
    </source>
</reference>
<accession>A0A078HHS9</accession>
<dbReference type="EMBL" id="LK032373">
    <property type="protein sequence ID" value="CDY36343.1"/>
    <property type="molecule type" value="Genomic_DNA"/>
</dbReference>
<dbReference type="AlphaFoldDB" id="A0A078HHS9"/>
<dbReference type="InterPro" id="IPR026960">
    <property type="entry name" value="RVT-Znf"/>
</dbReference>
<gene>
    <name evidence="3" type="primary">BnaC08g05080D</name>
    <name evidence="2" type="ORF">DARMORV10_C08P07260.1</name>
    <name evidence="3" type="ORF">GSBRNA2T00060366001</name>
</gene>
<evidence type="ECO:0000313" key="2">
    <source>
        <dbReference type="EMBL" id="CAF2106662.1"/>
    </source>
</evidence>
<dbReference type="Gramene" id="CDY36343">
    <property type="protein sequence ID" value="CDY36343"/>
    <property type="gene ID" value="GSBRNA2T00060366001"/>
</dbReference>
<evidence type="ECO:0000313" key="4">
    <source>
        <dbReference type="Proteomes" id="UP000028999"/>
    </source>
</evidence>
<feature type="domain" description="Reverse transcriptase zinc-binding" evidence="1">
    <location>
        <begin position="195"/>
        <end position="264"/>
    </location>
</feature>
<dbReference type="OMA" id="ITRATHI"/>
<dbReference type="STRING" id="3708.A0A078HHS9"/>
<dbReference type="Proteomes" id="UP000028999">
    <property type="component" value="Unassembled WGS sequence"/>
</dbReference>
<reference evidence="2" key="3">
    <citation type="submission" date="2021-01" db="EMBL/GenBank/DDBJ databases">
        <authorList>
            <consortium name="Genoscope - CEA"/>
            <person name="William W."/>
        </authorList>
    </citation>
    <scope>NUCLEOTIDE SEQUENCE</scope>
</reference>
<name>A0A078HHS9_BRANA</name>
<dbReference type="Proteomes" id="UP001295469">
    <property type="component" value="Chromosome C08"/>
</dbReference>
<evidence type="ECO:0000313" key="3">
    <source>
        <dbReference type="EMBL" id="CDY36343.1"/>
    </source>
</evidence>
<dbReference type="Pfam" id="PF13966">
    <property type="entry name" value="zf-RVT"/>
    <property type="match status" value="1"/>
</dbReference>
<dbReference type="PANTHER" id="PTHR33116:SF86">
    <property type="entry name" value="REVERSE TRANSCRIPTASE DOMAIN-CONTAINING PROTEIN"/>
    <property type="match status" value="1"/>
</dbReference>
<proteinExistence type="predicted"/>
<sequence>MAKPKSKGGLGFKDVTTFNDALLAKIGWRILKNPTCLLARCLLGKYCQSETFLKCQAPSSSSHGWRGVLMGRDLLKNQLGWMVGSGESIEIWSEPWLSHCEQVRPFGPAPEHLQHLKVSDLFLPGSTGWDVEKLEQVLPFHKEQILKIRPSRLGKSDELVWLKNPSGEFSTRSGYLAATETEANSTPSTPTTPVDTVKWLTSVWNIKTTEKIKIFLWKSLHGALPVGEQFAIRNIPISTLCKRCNTEESVAHLLFHCQFAVQVWELAPLAGHFYPQDAATTIEGWEKARMLPSLPPVGIGPGTLAA</sequence>
<dbReference type="PANTHER" id="PTHR33116">
    <property type="entry name" value="REVERSE TRANSCRIPTASE ZINC-BINDING DOMAIN-CONTAINING PROTEIN-RELATED-RELATED"/>
    <property type="match status" value="1"/>
</dbReference>
<reference evidence="3" key="2">
    <citation type="submission" date="2014-06" db="EMBL/GenBank/DDBJ databases">
        <authorList>
            <person name="Genoscope - CEA"/>
        </authorList>
    </citation>
    <scope>NUCLEOTIDE SEQUENCE</scope>
</reference>